<comment type="similarity">
    <text evidence="1">To bacterial alkanal monooxygenase alpha and beta chains.</text>
</comment>
<comment type="caution">
    <text evidence="3">The sequence shown here is derived from an EMBL/GenBank/DDBJ whole genome shotgun (WGS) entry which is preliminary data.</text>
</comment>
<reference evidence="3 4" key="1">
    <citation type="submission" date="2020-08" db="EMBL/GenBank/DDBJ databases">
        <title>Amycolatopsis sp. nov. DR6-1 isolated from Dendrobium heterocarpum.</title>
        <authorList>
            <person name="Tedsree N."/>
            <person name="Kuncharoen N."/>
            <person name="Likhitwitayawuid K."/>
            <person name="Tanasupawat S."/>
        </authorList>
    </citation>
    <scope>NUCLEOTIDE SEQUENCE [LARGE SCALE GENOMIC DNA]</scope>
    <source>
        <strain evidence="3 4">DR6-1</strain>
    </source>
</reference>
<evidence type="ECO:0000313" key="3">
    <source>
        <dbReference type="EMBL" id="MBB1154285.1"/>
    </source>
</evidence>
<dbReference type="InterPro" id="IPR011251">
    <property type="entry name" value="Luciferase-like_dom"/>
</dbReference>
<dbReference type="EMBL" id="JACGZW010000004">
    <property type="protein sequence ID" value="MBB1154285.1"/>
    <property type="molecule type" value="Genomic_DNA"/>
</dbReference>
<proteinExistence type="predicted"/>
<dbReference type="RefSeq" id="WP_182891340.1">
    <property type="nucleotide sequence ID" value="NZ_JACGZW010000004.1"/>
</dbReference>
<dbReference type="CDD" id="cd00347">
    <property type="entry name" value="Flavin_utilizing_monoxygenases"/>
    <property type="match status" value="2"/>
</dbReference>
<accession>A0A7W3VWA0</accession>
<dbReference type="Gene3D" id="3.20.20.30">
    <property type="entry name" value="Luciferase-like domain"/>
    <property type="match status" value="1"/>
</dbReference>
<dbReference type="PANTHER" id="PTHR30137">
    <property type="entry name" value="LUCIFERASE-LIKE MONOOXYGENASE"/>
    <property type="match status" value="1"/>
</dbReference>
<evidence type="ECO:0000313" key="4">
    <source>
        <dbReference type="Proteomes" id="UP000526734"/>
    </source>
</evidence>
<dbReference type="GO" id="GO:0005829">
    <property type="term" value="C:cytosol"/>
    <property type="evidence" value="ECO:0007669"/>
    <property type="project" value="TreeGrafter"/>
</dbReference>
<feature type="domain" description="Luciferase-like" evidence="2">
    <location>
        <begin position="24"/>
        <end position="301"/>
    </location>
</feature>
<dbReference type="Pfam" id="PF00296">
    <property type="entry name" value="Bac_luciferase"/>
    <property type="match status" value="1"/>
</dbReference>
<protein>
    <submittedName>
        <fullName evidence="3">MsnO8 family LLM class oxidoreductase</fullName>
        <ecNumber evidence="3">1.-.-.-</ecNumber>
    </submittedName>
</protein>
<dbReference type="GO" id="GO:0016705">
    <property type="term" value="F:oxidoreductase activity, acting on paired donors, with incorporation or reduction of molecular oxygen"/>
    <property type="evidence" value="ECO:0007669"/>
    <property type="project" value="InterPro"/>
</dbReference>
<dbReference type="InterPro" id="IPR050766">
    <property type="entry name" value="Bact_Lucif_Oxidored"/>
</dbReference>
<keyword evidence="3" id="KW-0560">Oxidoreductase</keyword>
<dbReference type="EC" id="1.-.-.-" evidence="3"/>
<keyword evidence="4" id="KW-1185">Reference proteome</keyword>
<evidence type="ECO:0000256" key="1">
    <source>
        <dbReference type="ARBA" id="ARBA00007789"/>
    </source>
</evidence>
<dbReference type="SUPFAM" id="SSF51679">
    <property type="entry name" value="Bacterial luciferase-like"/>
    <property type="match status" value="1"/>
</dbReference>
<dbReference type="NCBIfam" id="TIGR03558">
    <property type="entry name" value="oxido_grp_1"/>
    <property type="match status" value="1"/>
</dbReference>
<gene>
    <name evidence="3" type="ORF">H4281_14170</name>
</gene>
<sequence>MDGPVVVAHPVRDDARVRVSVLDTSPIVAGSTAREALQRTVDLAALADELGYHRYWLPEHHSMRGVASAAPAVAAARVADATRRIRVGAGGVLLLNHPPLVVAEQFGTLAAFHPGRIDLGLGRALGGPQRVADALNPGPAESFSSRIKELLTYFSDSDQPLRATPAQGNVPDVWLLGSSTANAHLAAELGLPYAFAYHLRPAEAAAATRIYRETFRPGRTLEPSIVVSVAVVAAATEERAEWLARSIRAKALSRSRGERILLPRPEDATVDPAIGPGPVLAGAPAALRNSLRTVIAETGADELMITTPIHDHAERKRSYALVREISDTLPPRA</sequence>
<organism evidence="3 4">
    <name type="scientific">Amycolatopsis dendrobii</name>
    <dbReference type="NCBI Taxonomy" id="2760662"/>
    <lineage>
        <taxon>Bacteria</taxon>
        <taxon>Bacillati</taxon>
        <taxon>Actinomycetota</taxon>
        <taxon>Actinomycetes</taxon>
        <taxon>Pseudonocardiales</taxon>
        <taxon>Pseudonocardiaceae</taxon>
        <taxon>Amycolatopsis</taxon>
    </lineage>
</organism>
<dbReference type="InterPro" id="IPR019949">
    <property type="entry name" value="CmoO-like"/>
</dbReference>
<name>A0A7W3VWA0_9PSEU</name>
<dbReference type="Proteomes" id="UP000526734">
    <property type="component" value="Unassembled WGS sequence"/>
</dbReference>
<dbReference type="PANTHER" id="PTHR30137:SF6">
    <property type="entry name" value="LUCIFERASE-LIKE MONOOXYGENASE"/>
    <property type="match status" value="1"/>
</dbReference>
<dbReference type="AlphaFoldDB" id="A0A7W3VWA0"/>
<evidence type="ECO:0000259" key="2">
    <source>
        <dbReference type="Pfam" id="PF00296"/>
    </source>
</evidence>
<dbReference type="InterPro" id="IPR036661">
    <property type="entry name" value="Luciferase-like_sf"/>
</dbReference>